<gene>
    <name evidence="3" type="ORF">SAMN05216418_2167</name>
</gene>
<name>A0A1G6L0D6_9MICO</name>
<evidence type="ECO:0000259" key="2">
    <source>
        <dbReference type="Pfam" id="PF05305"/>
    </source>
</evidence>
<keyword evidence="1" id="KW-0732">Signal</keyword>
<dbReference type="STRING" id="993073.AS029_09510"/>
<dbReference type="RefSeq" id="WP_058232343.1">
    <property type="nucleotide sequence ID" value="NZ_FMYG01000004.1"/>
</dbReference>
<reference evidence="3 4" key="1">
    <citation type="submission" date="2016-09" db="EMBL/GenBank/DDBJ databases">
        <authorList>
            <person name="Capua I."/>
            <person name="De Benedictis P."/>
            <person name="Joannis T."/>
            <person name="Lombin L.H."/>
            <person name="Cattoli G."/>
        </authorList>
    </citation>
    <scope>NUCLEOTIDE SEQUENCE [LARGE SCALE GENOMIC DNA]</scope>
    <source>
        <strain evidence="3 4">NIO-1002</strain>
    </source>
</reference>
<dbReference type="AlphaFoldDB" id="A0A1G6L0D6"/>
<proteinExistence type="predicted"/>
<dbReference type="Pfam" id="PF05305">
    <property type="entry name" value="DUF732"/>
    <property type="match status" value="1"/>
</dbReference>
<feature type="signal peptide" evidence="1">
    <location>
        <begin position="1"/>
        <end position="21"/>
    </location>
</feature>
<protein>
    <recommendedName>
        <fullName evidence="2">DUF732 domain-containing protein</fullName>
    </recommendedName>
</protein>
<dbReference type="Proteomes" id="UP000183203">
    <property type="component" value="Unassembled WGS sequence"/>
</dbReference>
<evidence type="ECO:0000313" key="3">
    <source>
        <dbReference type="EMBL" id="SDC36538.1"/>
    </source>
</evidence>
<feature type="domain" description="DUF732" evidence="2">
    <location>
        <begin position="49"/>
        <end position="119"/>
    </location>
</feature>
<dbReference type="OrthoDB" id="4730932at2"/>
<feature type="chain" id="PRO_5038740665" description="DUF732 domain-containing protein" evidence="1">
    <location>
        <begin position="22"/>
        <end position="124"/>
    </location>
</feature>
<organism evidence="3 4">
    <name type="scientific">Microbacterium enclense</name>
    <dbReference type="NCBI Taxonomy" id="993073"/>
    <lineage>
        <taxon>Bacteria</taxon>
        <taxon>Bacillati</taxon>
        <taxon>Actinomycetota</taxon>
        <taxon>Actinomycetes</taxon>
        <taxon>Micrococcales</taxon>
        <taxon>Microbacteriaceae</taxon>
        <taxon>Microbacterium</taxon>
    </lineage>
</organism>
<accession>A0A1G6L0D6</accession>
<dbReference type="InterPro" id="IPR007969">
    <property type="entry name" value="DUF732"/>
</dbReference>
<sequence>MRKIGAVAATFLLTASLTGCGALPVGRSAASPTPTAVAESRAAEAFAQESAYLSALRQQLRTTDFSSPQLWIDLGRAVCKGFDEAMTPKEMFDSLKDAGLSEPEASAVVVISGIHLCPEYAPTP</sequence>
<dbReference type="PROSITE" id="PS51257">
    <property type="entry name" value="PROKAR_LIPOPROTEIN"/>
    <property type="match status" value="1"/>
</dbReference>
<dbReference type="EMBL" id="FMYG01000004">
    <property type="protein sequence ID" value="SDC36538.1"/>
    <property type="molecule type" value="Genomic_DNA"/>
</dbReference>
<evidence type="ECO:0000256" key="1">
    <source>
        <dbReference type="SAM" id="SignalP"/>
    </source>
</evidence>
<evidence type="ECO:0000313" key="4">
    <source>
        <dbReference type="Proteomes" id="UP000183203"/>
    </source>
</evidence>